<accession>H5XMH7</accession>
<protein>
    <submittedName>
        <fullName evidence="2">Uncharacterized protein</fullName>
    </submittedName>
</protein>
<organism evidence="2 3">
    <name type="scientific">Saccharomonospora cyanea NA-134</name>
    <dbReference type="NCBI Taxonomy" id="882082"/>
    <lineage>
        <taxon>Bacteria</taxon>
        <taxon>Bacillati</taxon>
        <taxon>Actinomycetota</taxon>
        <taxon>Actinomycetes</taxon>
        <taxon>Pseudonocardiales</taxon>
        <taxon>Pseudonocardiaceae</taxon>
        <taxon>Saccharomonospora</taxon>
    </lineage>
</organism>
<dbReference type="HOGENOM" id="CLU_1546500_0_0_11"/>
<evidence type="ECO:0000313" key="3">
    <source>
        <dbReference type="Proteomes" id="UP000002791"/>
    </source>
</evidence>
<reference evidence="2 3" key="1">
    <citation type="submission" date="2011-11" db="EMBL/GenBank/DDBJ databases">
        <title>The Noncontiguous Finished sequence of Saccharomonospora cyanea NA-134.</title>
        <authorList>
            <consortium name="US DOE Joint Genome Institute"/>
            <person name="Lucas S."/>
            <person name="Han J."/>
            <person name="Lapidus A."/>
            <person name="Cheng J.-F."/>
            <person name="Goodwin L."/>
            <person name="Pitluck S."/>
            <person name="Peters L."/>
            <person name="Ovchinnikova G."/>
            <person name="Lu M."/>
            <person name="Detter J.C."/>
            <person name="Han C."/>
            <person name="Tapia R."/>
            <person name="Land M."/>
            <person name="Hauser L."/>
            <person name="Kyrpides N."/>
            <person name="Ivanova N."/>
            <person name="Pagani I."/>
            <person name="Brambilla E.-M."/>
            <person name="Klenk H.-P."/>
            <person name="Woyke T."/>
        </authorList>
    </citation>
    <scope>NUCLEOTIDE SEQUENCE [LARGE SCALE GENOMIC DNA]</scope>
    <source>
        <strain evidence="2 3">NA-134</strain>
    </source>
</reference>
<dbReference type="AlphaFoldDB" id="H5XMH7"/>
<feature type="region of interest" description="Disordered" evidence="1">
    <location>
        <begin position="131"/>
        <end position="173"/>
    </location>
</feature>
<evidence type="ECO:0000256" key="1">
    <source>
        <dbReference type="SAM" id="MobiDB-lite"/>
    </source>
</evidence>
<name>H5XMH7_9PSEU</name>
<sequence>MLTDSPVTVLDHAPDDTTERTTQLFLAPWQWPTRDPDETVLDEARRALRQRRTPSLPLLRRVLAGLRALAARRCGLCHTEPVARPDQRADTVDGRFCAGCIERCLTDTDRRHWCPVDALGRGAAPRIGSCRTTTLTGAAPDVSHRLDNPLGGSGNEQGLRRSSPPDDFSPQKR</sequence>
<evidence type="ECO:0000313" key="2">
    <source>
        <dbReference type="EMBL" id="EHR59926.1"/>
    </source>
</evidence>
<proteinExistence type="predicted"/>
<dbReference type="RefSeq" id="WP_005454172.1">
    <property type="nucleotide sequence ID" value="NZ_CM001440.1"/>
</dbReference>
<gene>
    <name evidence="2" type="ORF">SaccyDRAFT_1013</name>
</gene>
<keyword evidence="3" id="KW-1185">Reference proteome</keyword>
<dbReference type="Proteomes" id="UP000002791">
    <property type="component" value="Chromosome"/>
</dbReference>
<dbReference type="EMBL" id="CM001440">
    <property type="protein sequence ID" value="EHR59926.1"/>
    <property type="molecule type" value="Genomic_DNA"/>
</dbReference>
<dbReference type="STRING" id="882082.SaccyDRAFT_1013"/>